<dbReference type="AlphaFoldDB" id="A0A3Q9IBW2"/>
<sequence>MKKLLSLALAATLTLSLAACGGNNSSTSSNSGNEPASANSQTTGNEKRTLKVAALETAYGADVWHEIATAFEKVNPEVKVELTIDKSLEDVIGPGMKSGDFPDVIHLAVGQPKGLTETFVKDNNLTDLTDVLYMTVPGESATVGDKLIPGFTDTSITNPYGDSKTYLMPMFYSPCGLFFNAALFEQKGWDVPQTWDEMWALGDKAKAEGISLFAYPTTGYFDAFFYALLNEAGGPEFFTRAMNYTEGIWQTPEAAKAFDVVDKLAGYTEKTVPANGNKDNFVKNQQLILDNKALFMPNGTWVVGEMSKAPRADGFKWGFTALPALTDGGERYSYTFFEQVWVPAKAENADLAKQFIAYLYSDEAASTFAKVGAVQPIKGMSDKLDGDNKLFYSIYDSGAKAAMGAFATTDPVEGVSISDTVFGTVDSLVTKSKTKDQWVEAITKASDALRGALKK</sequence>
<keyword evidence="2" id="KW-0732">Signal</keyword>
<dbReference type="PANTHER" id="PTHR43649:SF12">
    <property type="entry name" value="DIACETYLCHITOBIOSE BINDING PROTEIN DASA"/>
    <property type="match status" value="1"/>
</dbReference>
<keyword evidence="4" id="KW-1185">Reference proteome</keyword>
<organism evidence="3 4">
    <name type="scientific">Paenibacillus lutimineralis</name>
    <dbReference type="NCBI Taxonomy" id="2707005"/>
    <lineage>
        <taxon>Bacteria</taxon>
        <taxon>Bacillati</taxon>
        <taxon>Bacillota</taxon>
        <taxon>Bacilli</taxon>
        <taxon>Bacillales</taxon>
        <taxon>Paenibacillaceae</taxon>
        <taxon>Paenibacillus</taxon>
    </lineage>
</organism>
<dbReference type="NCBIfam" id="TIGR03850">
    <property type="entry name" value="bind_CPR_0540"/>
    <property type="match status" value="1"/>
</dbReference>
<dbReference type="SUPFAM" id="SSF53850">
    <property type="entry name" value="Periplasmic binding protein-like II"/>
    <property type="match status" value="1"/>
</dbReference>
<evidence type="ECO:0000256" key="1">
    <source>
        <dbReference type="SAM" id="MobiDB-lite"/>
    </source>
</evidence>
<dbReference type="Proteomes" id="UP000270678">
    <property type="component" value="Chromosome"/>
</dbReference>
<dbReference type="InterPro" id="IPR006059">
    <property type="entry name" value="SBP"/>
</dbReference>
<feature type="signal peptide" evidence="2">
    <location>
        <begin position="1"/>
        <end position="18"/>
    </location>
</feature>
<evidence type="ECO:0000256" key="2">
    <source>
        <dbReference type="SAM" id="SignalP"/>
    </source>
</evidence>
<feature type="compositionally biased region" description="Polar residues" evidence="1">
    <location>
        <begin position="34"/>
        <end position="44"/>
    </location>
</feature>
<dbReference type="PROSITE" id="PS51257">
    <property type="entry name" value="PROKAR_LIPOPROTEIN"/>
    <property type="match status" value="1"/>
</dbReference>
<dbReference type="EMBL" id="CP034346">
    <property type="protein sequence ID" value="AZS17167.1"/>
    <property type="molecule type" value="Genomic_DNA"/>
</dbReference>
<evidence type="ECO:0000313" key="4">
    <source>
        <dbReference type="Proteomes" id="UP000270678"/>
    </source>
</evidence>
<proteinExistence type="predicted"/>
<dbReference type="KEGG" id="plut:EI981_23790"/>
<feature type="region of interest" description="Disordered" evidence="1">
    <location>
        <begin position="23"/>
        <end position="46"/>
    </location>
</feature>
<protein>
    <submittedName>
        <fullName evidence="3">Carbohydrate ABC transporter substrate-binding protein</fullName>
    </submittedName>
</protein>
<dbReference type="PANTHER" id="PTHR43649">
    <property type="entry name" value="ARABINOSE-BINDING PROTEIN-RELATED"/>
    <property type="match status" value="1"/>
</dbReference>
<dbReference type="OrthoDB" id="94797at2"/>
<dbReference type="Pfam" id="PF01547">
    <property type="entry name" value="SBP_bac_1"/>
    <property type="match status" value="1"/>
</dbReference>
<dbReference type="InterPro" id="IPR050490">
    <property type="entry name" value="Bact_solute-bd_prot1"/>
</dbReference>
<dbReference type="RefSeq" id="WP_127002473.1">
    <property type="nucleotide sequence ID" value="NZ_CP034346.1"/>
</dbReference>
<accession>A0A3Q9IBW2</accession>
<reference evidence="4" key="1">
    <citation type="submission" date="2018-12" db="EMBL/GenBank/DDBJ databases">
        <title>Complete genome sequence of Paenibacillus sp. MBLB1234.</title>
        <authorList>
            <person name="Nam Y.-D."/>
            <person name="Kang J."/>
            <person name="Chung W.-H."/>
            <person name="Park Y.S."/>
        </authorList>
    </citation>
    <scope>NUCLEOTIDE SEQUENCE [LARGE SCALE GENOMIC DNA]</scope>
    <source>
        <strain evidence="4">MBLB1234</strain>
    </source>
</reference>
<dbReference type="InterPro" id="IPR022387">
    <property type="entry name" value="Bind_CPR0540"/>
</dbReference>
<evidence type="ECO:0000313" key="3">
    <source>
        <dbReference type="EMBL" id="AZS17167.1"/>
    </source>
</evidence>
<feature type="compositionally biased region" description="Low complexity" evidence="1">
    <location>
        <begin position="23"/>
        <end position="33"/>
    </location>
</feature>
<name>A0A3Q9IBW2_9BACL</name>
<dbReference type="Gene3D" id="3.40.190.10">
    <property type="entry name" value="Periplasmic binding protein-like II"/>
    <property type="match status" value="1"/>
</dbReference>
<feature type="chain" id="PRO_5038829754" evidence="2">
    <location>
        <begin position="19"/>
        <end position="455"/>
    </location>
</feature>
<gene>
    <name evidence="3" type="ORF">EI981_23790</name>
</gene>